<dbReference type="OrthoDB" id="201989at2157"/>
<dbReference type="Proteomes" id="UP000510869">
    <property type="component" value="Chromosome"/>
</dbReference>
<evidence type="ECO:0000313" key="2">
    <source>
        <dbReference type="EMBL" id="QLK27837.1"/>
    </source>
</evidence>
<dbReference type="AlphaFoldDB" id="A0A7D6CQW7"/>
<reference evidence="2 3" key="1">
    <citation type="submission" date="2020-07" db="EMBL/GenBank/DDBJ databases">
        <title>Natrinema (YPL30) sp. nov. and Haloterrigena xxxxxx (YPL8) sp. nov., isolated from a salt mine.</title>
        <authorList>
            <person name="Cui H."/>
        </authorList>
    </citation>
    <scope>NUCLEOTIDE SEQUENCE [LARGE SCALE GENOMIC DNA]</scope>
    <source>
        <strain evidence="2 3">YPL13</strain>
    </source>
</reference>
<proteinExistence type="predicted"/>
<dbReference type="InterPro" id="IPR012859">
    <property type="entry name" value="Pilin_N_archaeal"/>
</dbReference>
<dbReference type="KEGG" id="nay:HYG81_08810"/>
<evidence type="ECO:0000259" key="1">
    <source>
        <dbReference type="Pfam" id="PF07790"/>
    </source>
</evidence>
<dbReference type="Pfam" id="PF07790">
    <property type="entry name" value="Pilin_N"/>
    <property type="match status" value="1"/>
</dbReference>
<gene>
    <name evidence="2" type="ORF">HYG81_08810</name>
</gene>
<protein>
    <submittedName>
        <fullName evidence="2">Type IV pilin N-terminal domain-containing protein</fullName>
    </submittedName>
</protein>
<name>A0A7D6CQW7_9EURY</name>
<accession>A0A7D6CQW7</accession>
<organism evidence="2 3">
    <name type="scientific">Natrinema zhouii</name>
    <dbReference type="NCBI Taxonomy" id="1710539"/>
    <lineage>
        <taxon>Archaea</taxon>
        <taxon>Methanobacteriati</taxon>
        <taxon>Methanobacteriota</taxon>
        <taxon>Stenosarchaea group</taxon>
        <taxon>Halobacteria</taxon>
        <taxon>Halobacteriales</taxon>
        <taxon>Natrialbaceae</taxon>
        <taxon>Natrinema</taxon>
    </lineage>
</organism>
<evidence type="ECO:0000313" key="3">
    <source>
        <dbReference type="Proteomes" id="UP000510869"/>
    </source>
</evidence>
<sequence>MSPVVGVLALVALTVCLAALVVVGVGAWSLESPSPTTAFDLSADGNSSSVEIEHVAGDAVDVEELEVMIAINGTELSTQPPVPFVGASGFDGAPEGPFNAKADPKWTTGERAGVSIAGTNTPTLSAGDTVSVTLAVDGERIAELETTAT</sequence>
<keyword evidence="3" id="KW-1185">Reference proteome</keyword>
<feature type="domain" description="Archaeal Type IV pilin N-terminal" evidence="1">
    <location>
        <begin position="2"/>
        <end position="73"/>
    </location>
</feature>
<dbReference type="EMBL" id="CP059154">
    <property type="protein sequence ID" value="QLK27837.1"/>
    <property type="molecule type" value="Genomic_DNA"/>
</dbReference>